<dbReference type="SMART" id="SM00173">
    <property type="entry name" value="RAS"/>
    <property type="match status" value="1"/>
</dbReference>
<dbReference type="AlphaFoldDB" id="A0A315UQE5"/>
<protein>
    <recommendedName>
        <fullName evidence="5">Rho-related GTP-binding protein RhoG</fullName>
    </recommendedName>
</protein>
<dbReference type="Pfam" id="PF00071">
    <property type="entry name" value="Ras"/>
    <property type="match status" value="3"/>
</dbReference>
<evidence type="ECO:0000256" key="4">
    <source>
        <dbReference type="ARBA" id="ARBA00065562"/>
    </source>
</evidence>
<dbReference type="GO" id="GO:0003924">
    <property type="term" value="F:GTPase activity"/>
    <property type="evidence" value="ECO:0007669"/>
    <property type="project" value="InterPro"/>
</dbReference>
<dbReference type="PROSITE" id="PS51419">
    <property type="entry name" value="RAB"/>
    <property type="match status" value="2"/>
</dbReference>
<evidence type="ECO:0000313" key="7">
    <source>
        <dbReference type="Proteomes" id="UP000250572"/>
    </source>
</evidence>
<keyword evidence="2" id="KW-0342">GTP-binding</keyword>
<dbReference type="GO" id="GO:0005525">
    <property type="term" value="F:GTP binding"/>
    <property type="evidence" value="ECO:0007669"/>
    <property type="project" value="UniProtKB-KW"/>
</dbReference>
<dbReference type="CDD" id="cd00157">
    <property type="entry name" value="Rho"/>
    <property type="match status" value="1"/>
</dbReference>
<comment type="subunit">
    <text evidence="4">Interacts with ARHGEF26. Interacts with ARHGEF16. Interacts with UNC13D; the interaction increases RhoG affinity to the membrane lipids, targets UNC13D to membrane lipids and facilitates cytotoxic granule (CG) docking to the plasma membrane.</text>
</comment>
<dbReference type="PROSITE" id="PS51420">
    <property type="entry name" value="RHO"/>
    <property type="match status" value="1"/>
</dbReference>
<dbReference type="GO" id="GO:0007264">
    <property type="term" value="P:small GTPase-mediated signal transduction"/>
    <property type="evidence" value="ECO:0007669"/>
    <property type="project" value="InterPro"/>
</dbReference>
<evidence type="ECO:0000256" key="2">
    <source>
        <dbReference type="ARBA" id="ARBA00023134"/>
    </source>
</evidence>
<dbReference type="FunFam" id="3.40.50.300:FF:000118">
    <property type="entry name" value="Rho-related GTP-binding protein RhoG"/>
    <property type="match status" value="1"/>
</dbReference>
<comment type="caution">
    <text evidence="6">The sequence shown here is derived from an EMBL/GenBank/DDBJ whole genome shotgun (WGS) entry which is preliminary data.</text>
</comment>
<name>A0A315UQE5_GAMAF</name>
<dbReference type="SMART" id="SM00174">
    <property type="entry name" value="RHO"/>
    <property type="match status" value="2"/>
</dbReference>
<dbReference type="NCBIfam" id="TIGR00231">
    <property type="entry name" value="small_GTP"/>
    <property type="match status" value="2"/>
</dbReference>
<dbReference type="Gene3D" id="3.40.50.300">
    <property type="entry name" value="P-loop containing nucleotide triphosphate hydrolases"/>
    <property type="match status" value="2"/>
</dbReference>
<proteinExistence type="predicted"/>
<organism evidence="6 7">
    <name type="scientific">Gambusia affinis</name>
    <name type="common">Western mosquitofish</name>
    <name type="synonym">Heterandria affinis</name>
    <dbReference type="NCBI Taxonomy" id="33528"/>
    <lineage>
        <taxon>Eukaryota</taxon>
        <taxon>Metazoa</taxon>
        <taxon>Chordata</taxon>
        <taxon>Craniata</taxon>
        <taxon>Vertebrata</taxon>
        <taxon>Euteleostomi</taxon>
        <taxon>Actinopterygii</taxon>
        <taxon>Neopterygii</taxon>
        <taxon>Teleostei</taxon>
        <taxon>Neoteleostei</taxon>
        <taxon>Acanthomorphata</taxon>
        <taxon>Ovalentaria</taxon>
        <taxon>Atherinomorphae</taxon>
        <taxon>Cyprinodontiformes</taxon>
        <taxon>Poeciliidae</taxon>
        <taxon>Poeciliinae</taxon>
        <taxon>Gambusia</taxon>
    </lineage>
</organism>
<dbReference type="InterPro" id="IPR003578">
    <property type="entry name" value="Small_GTPase_Rho"/>
</dbReference>
<accession>A0A315UQE5</accession>
<evidence type="ECO:0000256" key="5">
    <source>
        <dbReference type="ARBA" id="ARBA00069400"/>
    </source>
</evidence>
<evidence type="ECO:0000313" key="6">
    <source>
        <dbReference type="EMBL" id="PWA14151.1"/>
    </source>
</evidence>
<sequence>MDESLQKRFLRAVGKTCLLISYTTNAFPGEYIPTVFDNYSASMLLDGKPVSLGLWDTAGQEDYDRLRPLSYPQTWSVQLLMKTSVPRLGLIRTSLHIILPEHSVGLLTSRRLFLQWSVELKHHCPNTPMILVGTKSDLRDDKDMIEKLKEKDLCPITYLEGLALTKEIGAVKYLECSALTQRGLKTVFDEAVKVVISSVTAPNQKVKRKCTTVKCVLLGDGAVGKSAMIITYTAGFPKEWTPSVMENYKVSVTVDGNQVNLEVWDHSGLSDYDRLRRLSFPQTDVLLLCFSLTSPSSFENVRSKWIEEVRHHCPAVPVVLVGTMLDLRDDKDRMEKLKKEHLSPITYDQGLAMAEEIGAVTYLECSALTARGLQAVIEEAARVGLNAKPVKKPKQSCSLLGSVDNVSQLCKHLGLKDTITAIPVLLAFSFPTGLKIESKDRRTPERMTSPDSDSAPSLLSTYTTALCISTSSSSLQSGLQAPTAAPQ</sequence>
<dbReference type="InterPro" id="IPR027417">
    <property type="entry name" value="P-loop_NTPase"/>
</dbReference>
<dbReference type="PROSITE" id="PS51421">
    <property type="entry name" value="RAS"/>
    <property type="match status" value="1"/>
</dbReference>
<keyword evidence="1" id="KW-0547">Nucleotide-binding</keyword>
<dbReference type="SUPFAM" id="SSF52540">
    <property type="entry name" value="P-loop containing nucleoside triphosphate hydrolases"/>
    <property type="match status" value="2"/>
</dbReference>
<feature type="non-terminal residue" evidence="6">
    <location>
        <position position="487"/>
    </location>
</feature>
<dbReference type="STRING" id="33528.ENSGAFP00000018078"/>
<dbReference type="PRINTS" id="PR00449">
    <property type="entry name" value="RASTRNSFRMNG"/>
</dbReference>
<dbReference type="EMBL" id="NHOQ01002872">
    <property type="protein sequence ID" value="PWA14151.1"/>
    <property type="molecule type" value="Genomic_DNA"/>
</dbReference>
<comment type="function">
    <text evidence="3">Plays a role in immunological synaptic F-actin density and architecture organization. Regulates actin reorganization in lymphocytes, possibly through the modulation of Rac1 activity. Required for the formation of membrane ruffles during macropinocytosis. Plays a role in cell migration and is required for the formation of cup-like structures during trans-endothelial migration of leukocytes. Binds phospholipids in an activation-dependent manner; thereby acting as an anchor for other proteins to the plasma membrane (PM). Plays a role in exocytosis of cytotoxic granules (CG) by lymphocytes/Component of the exocytosis machinery in natural killer (NK) and CD8+ T cells. Promotes the docking of cytotoxic granules (CG) to the plasma membrane through the interaction with UNC13D. Involved in the cytotoxic activity of lymphocytes/primary CD8+ T cells.</text>
</comment>
<dbReference type="Proteomes" id="UP000250572">
    <property type="component" value="Unassembled WGS sequence"/>
</dbReference>
<evidence type="ECO:0000256" key="3">
    <source>
        <dbReference type="ARBA" id="ARBA00059483"/>
    </source>
</evidence>
<gene>
    <name evidence="6" type="ORF">CCH79_00016778</name>
</gene>
<dbReference type="PANTHER" id="PTHR24072">
    <property type="entry name" value="RHO FAMILY GTPASE"/>
    <property type="match status" value="1"/>
</dbReference>
<dbReference type="InterPro" id="IPR001806">
    <property type="entry name" value="Small_GTPase"/>
</dbReference>
<evidence type="ECO:0000256" key="1">
    <source>
        <dbReference type="ARBA" id="ARBA00022741"/>
    </source>
</evidence>
<dbReference type="SMART" id="SM00175">
    <property type="entry name" value="RAB"/>
    <property type="match status" value="1"/>
</dbReference>
<reference evidence="6 7" key="1">
    <citation type="journal article" date="2018" name="G3 (Bethesda)">
        <title>A High-Quality Reference Genome for the Invasive Mosquitofish Gambusia affinis Using a Chicago Library.</title>
        <authorList>
            <person name="Hoffberg S.L."/>
            <person name="Troendle N.J."/>
            <person name="Glenn T.C."/>
            <person name="Mahmud O."/>
            <person name="Louha S."/>
            <person name="Chalopin D."/>
            <person name="Bennetzen J.L."/>
            <person name="Mauricio R."/>
        </authorList>
    </citation>
    <scope>NUCLEOTIDE SEQUENCE [LARGE SCALE GENOMIC DNA]</scope>
    <source>
        <strain evidence="6">NE01/NJP1002.9</strain>
        <tissue evidence="6">Muscle</tissue>
    </source>
</reference>
<keyword evidence="7" id="KW-1185">Reference proteome</keyword>
<dbReference type="InterPro" id="IPR005225">
    <property type="entry name" value="Small_GTP-bd"/>
</dbReference>